<dbReference type="Gene3D" id="3.40.1550.20">
    <property type="entry name" value="Transcriptional regulator MraZ domain"/>
    <property type="match status" value="1"/>
</dbReference>
<evidence type="ECO:0000256" key="7">
    <source>
        <dbReference type="HAMAP-Rule" id="MF_01008"/>
    </source>
</evidence>
<comment type="subcellular location">
    <subcellularLocation>
        <location evidence="7">Cytoplasm</location>
        <location evidence="7">Nucleoid</location>
    </subcellularLocation>
</comment>
<comment type="subunit">
    <text evidence="7">Forms oligomers.</text>
</comment>
<dbReference type="InterPro" id="IPR038619">
    <property type="entry name" value="MraZ_sf"/>
</dbReference>
<evidence type="ECO:0000256" key="4">
    <source>
        <dbReference type="ARBA" id="ARBA00023015"/>
    </source>
</evidence>
<evidence type="ECO:0000256" key="5">
    <source>
        <dbReference type="ARBA" id="ARBA00023125"/>
    </source>
</evidence>
<dbReference type="Proteomes" id="UP000004594">
    <property type="component" value="Unassembled WGS sequence"/>
</dbReference>
<dbReference type="InterPro" id="IPR035642">
    <property type="entry name" value="MraZ_N"/>
</dbReference>
<comment type="caution">
    <text evidence="9">The sequence shown here is derived from an EMBL/GenBank/DDBJ whole genome shotgun (WGS) entry which is preliminary data.</text>
</comment>
<dbReference type="GO" id="GO:0000976">
    <property type="term" value="F:transcription cis-regulatory region binding"/>
    <property type="evidence" value="ECO:0007669"/>
    <property type="project" value="TreeGrafter"/>
</dbReference>
<reference evidence="9 10" key="1">
    <citation type="submission" date="2010-11" db="EMBL/GenBank/DDBJ databases">
        <authorList>
            <person name="Durkin A.S."/>
            <person name="Madupu R."/>
            <person name="Torralba M."/>
            <person name="Gillis M."/>
            <person name="Methe B."/>
            <person name="Sutton G."/>
            <person name="Nelson K.E."/>
        </authorList>
    </citation>
    <scope>NUCLEOTIDE SEQUENCE [LARGE SCALE GENOMIC DNA]</scope>
    <source>
        <strain evidence="9 10">UPII 345-E</strain>
    </source>
</reference>
<dbReference type="CDD" id="cd16320">
    <property type="entry name" value="MraZ_N"/>
    <property type="match status" value="1"/>
</dbReference>
<accession>E4L7G5</accession>
<dbReference type="SUPFAM" id="SSF89447">
    <property type="entry name" value="AbrB/MazE/MraZ-like"/>
    <property type="match status" value="1"/>
</dbReference>
<name>E4L7G5_9FIRM</name>
<dbReference type="GO" id="GO:2000143">
    <property type="term" value="P:negative regulation of DNA-templated transcription initiation"/>
    <property type="evidence" value="ECO:0007669"/>
    <property type="project" value="TreeGrafter"/>
</dbReference>
<dbReference type="CDD" id="cd16321">
    <property type="entry name" value="MraZ_C"/>
    <property type="match status" value="1"/>
</dbReference>
<protein>
    <recommendedName>
        <fullName evidence="1 7">Transcriptional regulator MraZ</fullName>
    </recommendedName>
</protein>
<dbReference type="eggNOG" id="COG2001">
    <property type="taxonomic scope" value="Bacteria"/>
</dbReference>
<feature type="domain" description="SpoVT-AbrB" evidence="8">
    <location>
        <begin position="76"/>
        <end position="119"/>
    </location>
</feature>
<organism evidence="9 10">
    <name type="scientific">Dialister micraerophilus UPII 345-E</name>
    <dbReference type="NCBI Taxonomy" id="910314"/>
    <lineage>
        <taxon>Bacteria</taxon>
        <taxon>Bacillati</taxon>
        <taxon>Bacillota</taxon>
        <taxon>Negativicutes</taxon>
        <taxon>Veillonellales</taxon>
        <taxon>Veillonellaceae</taxon>
        <taxon>Dialister</taxon>
    </lineage>
</organism>
<evidence type="ECO:0000313" key="10">
    <source>
        <dbReference type="Proteomes" id="UP000004594"/>
    </source>
</evidence>
<feature type="domain" description="SpoVT-AbrB" evidence="8">
    <location>
        <begin position="5"/>
        <end position="47"/>
    </location>
</feature>
<dbReference type="InterPro" id="IPR003444">
    <property type="entry name" value="MraZ"/>
</dbReference>
<dbReference type="RefSeq" id="WP_007553886.1">
    <property type="nucleotide sequence ID" value="NZ_AENT01000004.1"/>
</dbReference>
<dbReference type="OrthoDB" id="9807753at2"/>
<dbReference type="GO" id="GO:0003700">
    <property type="term" value="F:DNA-binding transcription factor activity"/>
    <property type="evidence" value="ECO:0007669"/>
    <property type="project" value="UniProtKB-UniRule"/>
</dbReference>
<keyword evidence="5 7" id="KW-0238">DNA-binding</keyword>
<dbReference type="Pfam" id="PF02381">
    <property type="entry name" value="MraZ"/>
    <property type="match status" value="2"/>
</dbReference>
<evidence type="ECO:0000259" key="8">
    <source>
        <dbReference type="PROSITE" id="PS51740"/>
    </source>
</evidence>
<comment type="similarity">
    <text evidence="7">Belongs to the MraZ family.</text>
</comment>
<dbReference type="EMBL" id="AENT01000004">
    <property type="protein sequence ID" value="EFR43266.1"/>
    <property type="molecule type" value="Genomic_DNA"/>
</dbReference>
<evidence type="ECO:0000256" key="2">
    <source>
        <dbReference type="ARBA" id="ARBA00022490"/>
    </source>
</evidence>
<dbReference type="PROSITE" id="PS51740">
    <property type="entry name" value="SPOVT_ABRB"/>
    <property type="match status" value="2"/>
</dbReference>
<keyword evidence="2 7" id="KW-0963">Cytoplasm</keyword>
<dbReference type="InterPro" id="IPR007159">
    <property type="entry name" value="SpoVT-AbrB_dom"/>
</dbReference>
<gene>
    <name evidence="7 9" type="primary">mraZ</name>
    <name evidence="9" type="ORF">HMPREF9220_1196</name>
</gene>
<dbReference type="InterPro" id="IPR035644">
    <property type="entry name" value="MraZ_C"/>
</dbReference>
<dbReference type="PANTHER" id="PTHR34701:SF1">
    <property type="entry name" value="TRANSCRIPTIONAL REGULATOR MRAZ"/>
    <property type="match status" value="1"/>
</dbReference>
<dbReference type="InterPro" id="IPR020603">
    <property type="entry name" value="MraZ_dom"/>
</dbReference>
<dbReference type="HAMAP" id="MF_01008">
    <property type="entry name" value="MraZ"/>
    <property type="match status" value="1"/>
</dbReference>
<evidence type="ECO:0000256" key="3">
    <source>
        <dbReference type="ARBA" id="ARBA00022737"/>
    </source>
</evidence>
<sequence length="145" mass="16856">MFMNEYSHTIDTKGRMILPAKFREELGESFILAPGLDSCLCIYPRERWDAMIEKLQKLPFTKKDVRQLRRYLIGKSTEMECDKQGRILIPAHLRTLAKLKKNARIIGTGSTIEIWSSEVLKEQETESQPIDELAESLDMPMDFDF</sequence>
<keyword evidence="4 7" id="KW-0805">Transcription regulation</keyword>
<dbReference type="PANTHER" id="PTHR34701">
    <property type="entry name" value="TRANSCRIPTIONAL REGULATOR MRAZ"/>
    <property type="match status" value="1"/>
</dbReference>
<proteinExistence type="inferred from homology"/>
<dbReference type="NCBIfam" id="TIGR00242">
    <property type="entry name" value="division/cell wall cluster transcriptional repressor MraZ"/>
    <property type="match status" value="1"/>
</dbReference>
<dbReference type="InterPro" id="IPR037914">
    <property type="entry name" value="SpoVT-AbrB_sf"/>
</dbReference>
<evidence type="ECO:0000256" key="6">
    <source>
        <dbReference type="ARBA" id="ARBA00023163"/>
    </source>
</evidence>
<dbReference type="AlphaFoldDB" id="E4L7G5"/>
<evidence type="ECO:0000313" key="9">
    <source>
        <dbReference type="EMBL" id="EFR43266.1"/>
    </source>
</evidence>
<evidence type="ECO:0000256" key="1">
    <source>
        <dbReference type="ARBA" id="ARBA00013860"/>
    </source>
</evidence>
<keyword evidence="6 7" id="KW-0804">Transcription</keyword>
<dbReference type="GO" id="GO:0009295">
    <property type="term" value="C:nucleoid"/>
    <property type="evidence" value="ECO:0007669"/>
    <property type="project" value="UniProtKB-SubCell"/>
</dbReference>
<keyword evidence="3" id="KW-0677">Repeat</keyword>
<dbReference type="GO" id="GO:0005737">
    <property type="term" value="C:cytoplasm"/>
    <property type="evidence" value="ECO:0007669"/>
    <property type="project" value="UniProtKB-UniRule"/>
</dbReference>